<keyword evidence="2" id="KW-1185">Reference proteome</keyword>
<name>A0A1Y5RQ20_9RHOB</name>
<evidence type="ECO:0000313" key="1">
    <source>
        <dbReference type="EMBL" id="SLN22751.1"/>
    </source>
</evidence>
<proteinExistence type="predicted"/>
<dbReference type="RefSeq" id="WP_085867471.1">
    <property type="nucleotide sequence ID" value="NZ_FWFQ01000004.1"/>
</dbReference>
<evidence type="ECO:0008006" key="3">
    <source>
        <dbReference type="Google" id="ProtNLM"/>
    </source>
</evidence>
<accession>A0A1Y5RQ20</accession>
<dbReference type="EMBL" id="FWFQ01000004">
    <property type="protein sequence ID" value="SLN22751.1"/>
    <property type="molecule type" value="Genomic_DNA"/>
</dbReference>
<protein>
    <recommendedName>
        <fullName evidence="3">DUF1127 domain-containing protein</fullName>
    </recommendedName>
</protein>
<reference evidence="1 2" key="1">
    <citation type="submission" date="2017-03" db="EMBL/GenBank/DDBJ databases">
        <authorList>
            <person name="Afonso C.L."/>
            <person name="Miller P.J."/>
            <person name="Scott M.A."/>
            <person name="Spackman E."/>
            <person name="Goraichik I."/>
            <person name="Dimitrov K.M."/>
            <person name="Suarez D.L."/>
            <person name="Swayne D.E."/>
        </authorList>
    </citation>
    <scope>NUCLEOTIDE SEQUENCE [LARGE SCALE GENOMIC DNA]</scope>
    <source>
        <strain evidence="1 2">CECT 7680</strain>
    </source>
</reference>
<organism evidence="1 2">
    <name type="scientific">Pseudoruegeria aquimaris</name>
    <dbReference type="NCBI Taxonomy" id="393663"/>
    <lineage>
        <taxon>Bacteria</taxon>
        <taxon>Pseudomonadati</taxon>
        <taxon>Pseudomonadota</taxon>
        <taxon>Alphaproteobacteria</taxon>
        <taxon>Rhodobacterales</taxon>
        <taxon>Roseobacteraceae</taxon>
        <taxon>Pseudoruegeria</taxon>
    </lineage>
</organism>
<gene>
    <name evidence="1" type="ORF">PSA7680_00915</name>
</gene>
<dbReference type="AlphaFoldDB" id="A0A1Y5RQ20"/>
<dbReference type="Proteomes" id="UP000193409">
    <property type="component" value="Unassembled WGS sequence"/>
</dbReference>
<evidence type="ECO:0000313" key="2">
    <source>
        <dbReference type="Proteomes" id="UP000193409"/>
    </source>
</evidence>
<sequence>MAYANTDQASTGGQPATVFGVIADAISAFFLRAEAFADEADAERRIHLLNSVSDETLGRMGLERGDIRAYVLGR</sequence>